<evidence type="ECO:0000313" key="5">
    <source>
        <dbReference type="EMBL" id="CAB5219539.1"/>
    </source>
</evidence>
<name>A0A6J7WND3_9CAUD</name>
<evidence type="ECO:0000259" key="3">
    <source>
        <dbReference type="PROSITE" id="PS51688"/>
    </source>
</evidence>
<evidence type="ECO:0000256" key="1">
    <source>
        <dbReference type="ARBA" id="ARBA00004328"/>
    </source>
</evidence>
<dbReference type="InterPro" id="IPR030392">
    <property type="entry name" value="S74_ICA"/>
</dbReference>
<protein>
    <submittedName>
        <fullName evidence="5">Intramolecular chaperone auto-processing domain containing protein</fullName>
    </submittedName>
</protein>
<dbReference type="EMBL" id="LR797820">
    <property type="protein sequence ID" value="CAB4240828.1"/>
    <property type="molecule type" value="Genomic_DNA"/>
</dbReference>
<evidence type="ECO:0000256" key="2">
    <source>
        <dbReference type="ARBA" id="ARBA00022732"/>
    </source>
</evidence>
<sequence length="443" mass="45331">MTTQTSNLRLILPVQGEFSGTWGDQVNAGLTNLVDTAIAGYTTVSVTTANQALTANNFTADQARTAILNLTTSTAANFAVYAPPAAKSYKVVNSSAFVATIYNSTVIGNTTAAGTGVAIPAGTAVDVLSNGTNFVAANSYLPALALGAPLPIASGGTGATTNAGTGFALKGANSDITSLASLSTPLSAAQGGTGQNSLASVTVGTASTANALNTANSYQVNSITVSSATAECDIYMSYSGQTAQTYLYKSSGTALGLWNQATPASLFSFDYSGNMNARGSITCNAITTTGNITMSGGAGTLNIQFNANSLVRGYVFADSTGIGFLSSGASWAAYVPYSTVDWYAVGNVTAYSDERVKTNWRDLPSDFLTKLAGVKMGVYDRTDVEMTQVGVSAQSLRPVLPNAVTENAEGRLSVAYGNAALASVIMLARKVEELEARLAALEV</sequence>
<keyword evidence="2" id="KW-0946">Virion</keyword>
<dbReference type="PROSITE" id="PS51688">
    <property type="entry name" value="ICA"/>
    <property type="match status" value="1"/>
</dbReference>
<reference evidence="5" key="1">
    <citation type="submission" date="2020-05" db="EMBL/GenBank/DDBJ databases">
        <authorList>
            <person name="Chiriac C."/>
            <person name="Salcher M."/>
            <person name="Ghai R."/>
            <person name="Kavagutti S V."/>
        </authorList>
    </citation>
    <scope>NUCLEOTIDE SEQUENCE</scope>
</reference>
<keyword evidence="2" id="KW-1227">Viral tail protein</keyword>
<dbReference type="EMBL" id="LR798273">
    <property type="protein sequence ID" value="CAB5219539.1"/>
    <property type="molecule type" value="Genomic_DNA"/>
</dbReference>
<dbReference type="GO" id="GO:0098015">
    <property type="term" value="C:virus tail"/>
    <property type="evidence" value="ECO:0007669"/>
    <property type="project" value="UniProtKB-KW"/>
</dbReference>
<organism evidence="5">
    <name type="scientific">uncultured Caudovirales phage</name>
    <dbReference type="NCBI Taxonomy" id="2100421"/>
    <lineage>
        <taxon>Viruses</taxon>
        <taxon>Duplodnaviria</taxon>
        <taxon>Heunggongvirae</taxon>
        <taxon>Uroviricota</taxon>
        <taxon>Caudoviricetes</taxon>
        <taxon>Peduoviridae</taxon>
        <taxon>Maltschvirus</taxon>
        <taxon>Maltschvirus maltsch</taxon>
    </lineage>
</organism>
<evidence type="ECO:0000313" key="4">
    <source>
        <dbReference type="EMBL" id="CAB4240828.1"/>
    </source>
</evidence>
<gene>
    <name evidence="5" type="ORF">UFOVP228_85</name>
    <name evidence="4" type="ORF">UFOVP47_17</name>
</gene>
<proteinExistence type="predicted"/>
<dbReference type="Pfam" id="PF13884">
    <property type="entry name" value="Peptidase_S74"/>
    <property type="match status" value="1"/>
</dbReference>
<accession>A0A6J7WND3</accession>
<feature type="domain" description="Peptidase S74" evidence="3">
    <location>
        <begin position="352"/>
        <end position="438"/>
    </location>
</feature>
<comment type="subcellular location">
    <subcellularLocation>
        <location evidence="1">Virion</location>
    </subcellularLocation>
</comment>